<evidence type="ECO:0000313" key="2">
    <source>
        <dbReference type="Proteomes" id="UP000198873"/>
    </source>
</evidence>
<reference evidence="2" key="1">
    <citation type="submission" date="2016-10" db="EMBL/GenBank/DDBJ databases">
        <authorList>
            <person name="Varghese N."/>
            <person name="Submissions S."/>
        </authorList>
    </citation>
    <scope>NUCLEOTIDE SEQUENCE [LARGE SCALE GENOMIC DNA]</scope>
    <source>
        <strain evidence="2">CGMCC 4.7047</strain>
    </source>
</reference>
<name>A0A1I6WCU7_9ACTN</name>
<proteinExistence type="predicted"/>
<evidence type="ECO:0000313" key="1">
    <source>
        <dbReference type="EMBL" id="SFT23820.1"/>
    </source>
</evidence>
<dbReference type="AlphaFoldDB" id="A0A1I6WCU7"/>
<organism evidence="1 2">
    <name type="scientific">Streptomyces harbinensis</name>
    <dbReference type="NCBI Taxonomy" id="1176198"/>
    <lineage>
        <taxon>Bacteria</taxon>
        <taxon>Bacillati</taxon>
        <taxon>Actinomycetota</taxon>
        <taxon>Actinomycetes</taxon>
        <taxon>Kitasatosporales</taxon>
        <taxon>Streptomycetaceae</taxon>
        <taxon>Streptomyces</taxon>
    </lineage>
</organism>
<dbReference type="RefSeq" id="WP_093844577.1">
    <property type="nucleotide sequence ID" value="NZ_FPAB01000021.1"/>
</dbReference>
<dbReference type="Proteomes" id="UP000198873">
    <property type="component" value="Unassembled WGS sequence"/>
</dbReference>
<keyword evidence="2" id="KW-1185">Reference proteome</keyword>
<sequence length="264" mass="28462">MKFTIDTEADGYEQALRAVQAAYGRPPVLPDPPLNITVREEVRRRRTGDTGPAEADVIWRHGRGAWSEDMLRRWVDSLPDEDCAAVAKLMFATPGRPGTTVTALATAHFPELGLREARHAFGAISRRMNRAARELGGPHTPCEMVEATGARIADPAVAAIVMDQLAKAWPKTAHPHFSAFIAAAVAPITAALAALGEARIAVRTEDVLISYTSRGCTVRVAEHRAAHRSAVEHAFRTAFTAAGWGTEDQGGGLALEHPSVPRRN</sequence>
<accession>A0A1I6WCU7</accession>
<protein>
    <submittedName>
        <fullName evidence="1">Uncharacterized protein</fullName>
    </submittedName>
</protein>
<gene>
    <name evidence="1" type="ORF">SAMN05444716_1211</name>
</gene>
<dbReference type="EMBL" id="FPAB01000021">
    <property type="protein sequence ID" value="SFT23820.1"/>
    <property type="molecule type" value="Genomic_DNA"/>
</dbReference>